<organism evidence="3 4">
    <name type="scientific">Fusarium redolens</name>
    <dbReference type="NCBI Taxonomy" id="48865"/>
    <lineage>
        <taxon>Eukaryota</taxon>
        <taxon>Fungi</taxon>
        <taxon>Dikarya</taxon>
        <taxon>Ascomycota</taxon>
        <taxon>Pezizomycotina</taxon>
        <taxon>Sordariomycetes</taxon>
        <taxon>Hypocreomycetidae</taxon>
        <taxon>Hypocreales</taxon>
        <taxon>Nectriaceae</taxon>
        <taxon>Fusarium</taxon>
        <taxon>Fusarium redolens species complex</taxon>
    </lineage>
</organism>
<evidence type="ECO:0000259" key="2">
    <source>
        <dbReference type="Pfam" id="PF20516"/>
    </source>
</evidence>
<dbReference type="GeneID" id="70218826"/>
<accession>A0A9P9FY57</accession>
<feature type="domain" description="PD-(D/E)XK nuclease-like" evidence="2">
    <location>
        <begin position="193"/>
        <end position="435"/>
    </location>
</feature>
<feature type="compositionally biased region" description="Polar residues" evidence="1">
    <location>
        <begin position="57"/>
        <end position="80"/>
    </location>
</feature>
<dbReference type="OrthoDB" id="4161186at2759"/>
<feature type="region of interest" description="Disordered" evidence="1">
    <location>
        <begin position="46"/>
        <end position="143"/>
    </location>
</feature>
<proteinExistence type="predicted"/>
<sequence>MGTLIRESQVNKFKLVSDWLLKIEKPSDDSIHKEKRRKTNCKERYFNAEDPCHRIPTPSNSSHDSQLVANPTPQSLQDASKSMPRKRTRSITEMVGSDEEGDAIDDTPKASSRGWRKKALDLSRGSTPSHASSSAASGASSPMKQLRYAATQDAGFTTVPFVDNVQRLPPSLQKIRQELVNIGYGAAMLPQSMREELQSLGDFPDYAFYDPAPQPSQWRIPPIPLIRRLVSRAAECQRYNEGESSWNNDIHDSVLEWVFRETEDVAMFDYRYCTGAQIIQEYRPIGTSSKSVDFCICIKPPESSVEGQKITEAIVTRPGISISHTEWGNFCRHPIALSIETKRQAEWEKALLQIATWHSAQWRALQFSTKVESIEFLAGVIVQGHSWYFVASTLEDGVSTLYHRISLGSTESHFDLFKLLRALQCLASWIKDTYWPAFRADILKLPATEQKGQ</sequence>
<protein>
    <recommendedName>
        <fullName evidence="2">PD-(D/E)XK nuclease-like domain-containing protein</fullName>
    </recommendedName>
</protein>
<gene>
    <name evidence="3" type="ORF">BKA55DRAFT_526729</name>
</gene>
<evidence type="ECO:0000313" key="4">
    <source>
        <dbReference type="Proteomes" id="UP000720189"/>
    </source>
</evidence>
<evidence type="ECO:0000313" key="3">
    <source>
        <dbReference type="EMBL" id="KAH7228607.1"/>
    </source>
</evidence>
<feature type="compositionally biased region" description="Low complexity" evidence="1">
    <location>
        <begin position="123"/>
        <end position="141"/>
    </location>
</feature>
<dbReference type="InterPro" id="IPR046797">
    <property type="entry name" value="PDDEXK_12"/>
</dbReference>
<feature type="compositionally biased region" description="Acidic residues" evidence="1">
    <location>
        <begin position="96"/>
        <end position="105"/>
    </location>
</feature>
<dbReference type="EMBL" id="JAGMUX010000024">
    <property type="protein sequence ID" value="KAH7228607.1"/>
    <property type="molecule type" value="Genomic_DNA"/>
</dbReference>
<dbReference type="Proteomes" id="UP000720189">
    <property type="component" value="Unassembled WGS sequence"/>
</dbReference>
<dbReference type="RefSeq" id="XP_046042844.1">
    <property type="nucleotide sequence ID" value="XM_046188872.1"/>
</dbReference>
<name>A0A9P9FY57_FUSRE</name>
<comment type="caution">
    <text evidence="3">The sequence shown here is derived from an EMBL/GenBank/DDBJ whole genome shotgun (WGS) entry which is preliminary data.</text>
</comment>
<dbReference type="AlphaFoldDB" id="A0A9P9FY57"/>
<reference evidence="3" key="1">
    <citation type="journal article" date="2021" name="Nat. Commun.">
        <title>Genetic determinants of endophytism in the Arabidopsis root mycobiome.</title>
        <authorList>
            <person name="Mesny F."/>
            <person name="Miyauchi S."/>
            <person name="Thiergart T."/>
            <person name="Pickel B."/>
            <person name="Atanasova L."/>
            <person name="Karlsson M."/>
            <person name="Huettel B."/>
            <person name="Barry K.W."/>
            <person name="Haridas S."/>
            <person name="Chen C."/>
            <person name="Bauer D."/>
            <person name="Andreopoulos W."/>
            <person name="Pangilinan J."/>
            <person name="LaButti K."/>
            <person name="Riley R."/>
            <person name="Lipzen A."/>
            <person name="Clum A."/>
            <person name="Drula E."/>
            <person name="Henrissat B."/>
            <person name="Kohler A."/>
            <person name="Grigoriev I.V."/>
            <person name="Martin F.M."/>
            <person name="Hacquard S."/>
        </authorList>
    </citation>
    <scope>NUCLEOTIDE SEQUENCE</scope>
    <source>
        <strain evidence="3">MPI-CAGE-AT-0023</strain>
    </source>
</reference>
<keyword evidence="4" id="KW-1185">Reference proteome</keyword>
<dbReference type="Pfam" id="PF20516">
    <property type="entry name" value="PDDEXK_12"/>
    <property type="match status" value="1"/>
</dbReference>
<evidence type="ECO:0000256" key="1">
    <source>
        <dbReference type="SAM" id="MobiDB-lite"/>
    </source>
</evidence>